<dbReference type="EMBL" id="KN832993">
    <property type="protein sequence ID" value="KIM82797.1"/>
    <property type="molecule type" value="Genomic_DNA"/>
</dbReference>
<organism evidence="1 2">
    <name type="scientific">Piloderma croceum (strain F 1598)</name>
    <dbReference type="NCBI Taxonomy" id="765440"/>
    <lineage>
        <taxon>Eukaryota</taxon>
        <taxon>Fungi</taxon>
        <taxon>Dikarya</taxon>
        <taxon>Basidiomycota</taxon>
        <taxon>Agaricomycotina</taxon>
        <taxon>Agaricomycetes</taxon>
        <taxon>Agaricomycetidae</taxon>
        <taxon>Atheliales</taxon>
        <taxon>Atheliaceae</taxon>
        <taxon>Piloderma</taxon>
    </lineage>
</organism>
<evidence type="ECO:0000313" key="2">
    <source>
        <dbReference type="Proteomes" id="UP000054166"/>
    </source>
</evidence>
<accession>A0A0C3BZL0</accession>
<reference evidence="1 2" key="1">
    <citation type="submission" date="2014-04" db="EMBL/GenBank/DDBJ databases">
        <authorList>
            <consortium name="DOE Joint Genome Institute"/>
            <person name="Kuo A."/>
            <person name="Tarkka M."/>
            <person name="Buscot F."/>
            <person name="Kohler A."/>
            <person name="Nagy L.G."/>
            <person name="Floudas D."/>
            <person name="Copeland A."/>
            <person name="Barry K.W."/>
            <person name="Cichocki N."/>
            <person name="Veneault-Fourrey C."/>
            <person name="LaButti K."/>
            <person name="Lindquist E.A."/>
            <person name="Lipzen A."/>
            <person name="Lundell T."/>
            <person name="Morin E."/>
            <person name="Murat C."/>
            <person name="Sun H."/>
            <person name="Tunlid A."/>
            <person name="Henrissat B."/>
            <person name="Grigoriev I.V."/>
            <person name="Hibbett D.S."/>
            <person name="Martin F."/>
            <person name="Nordberg H.P."/>
            <person name="Cantor M.N."/>
            <person name="Hua S.X."/>
        </authorList>
    </citation>
    <scope>NUCLEOTIDE SEQUENCE [LARGE SCALE GENOMIC DNA]</scope>
    <source>
        <strain evidence="1 2">F 1598</strain>
    </source>
</reference>
<evidence type="ECO:0008006" key="3">
    <source>
        <dbReference type="Google" id="ProtNLM"/>
    </source>
</evidence>
<keyword evidence="2" id="KW-1185">Reference proteome</keyword>
<evidence type="ECO:0000313" key="1">
    <source>
        <dbReference type="EMBL" id="KIM82797.1"/>
    </source>
</evidence>
<dbReference type="Proteomes" id="UP000054166">
    <property type="component" value="Unassembled WGS sequence"/>
</dbReference>
<dbReference type="AlphaFoldDB" id="A0A0C3BZL0"/>
<name>A0A0C3BZL0_PILCF</name>
<dbReference type="InParanoid" id="A0A0C3BZL0"/>
<dbReference type="HOGENOM" id="CLU_1448235_0_0_1"/>
<gene>
    <name evidence="1" type="ORF">PILCRDRAFT_7701</name>
</gene>
<reference evidence="2" key="2">
    <citation type="submission" date="2015-01" db="EMBL/GenBank/DDBJ databases">
        <title>Evolutionary Origins and Diversification of the Mycorrhizal Mutualists.</title>
        <authorList>
            <consortium name="DOE Joint Genome Institute"/>
            <consortium name="Mycorrhizal Genomics Consortium"/>
            <person name="Kohler A."/>
            <person name="Kuo A."/>
            <person name="Nagy L.G."/>
            <person name="Floudas D."/>
            <person name="Copeland A."/>
            <person name="Barry K.W."/>
            <person name="Cichocki N."/>
            <person name="Veneault-Fourrey C."/>
            <person name="LaButti K."/>
            <person name="Lindquist E.A."/>
            <person name="Lipzen A."/>
            <person name="Lundell T."/>
            <person name="Morin E."/>
            <person name="Murat C."/>
            <person name="Riley R."/>
            <person name="Ohm R."/>
            <person name="Sun H."/>
            <person name="Tunlid A."/>
            <person name="Henrissat B."/>
            <person name="Grigoriev I.V."/>
            <person name="Hibbett D.S."/>
            <person name="Martin F."/>
        </authorList>
    </citation>
    <scope>NUCLEOTIDE SEQUENCE [LARGE SCALE GENOMIC DNA]</scope>
    <source>
        <strain evidence="2">F 1598</strain>
    </source>
</reference>
<sequence length="187" mass="20486">MGALFSLLFPPCSFDLTWDGDTEVYSYMSSFLGSQLTKLSFCVPDISTTFSPAAVASIKATCPLLRNLWIDSTYKAPRPDLFAPVSDVIAHLSVIENLTCGFPLSPTSILCLSRLSTLKYMRFFDHPIAITRSLIAGDDPSTAPFSHLTSLTILGWDGLSLVQLLRTMKHTIAAQDADNYAPRSFPV</sequence>
<protein>
    <recommendedName>
        <fullName evidence="3">F-box domain-containing protein</fullName>
    </recommendedName>
</protein>
<proteinExistence type="predicted"/>